<gene>
    <name evidence="1" type="ORF">BF_0398</name>
</gene>
<reference evidence="1" key="1">
    <citation type="submission" date="2017-02" db="EMBL/GenBank/DDBJ databases">
        <title>Genome sequence of Serratia marcescens phage BF.</title>
        <authorList>
            <person name="Casey E."/>
            <person name="Fitzgerald B."/>
            <person name="Mahony J."/>
            <person name="Lugli G."/>
            <person name="Ventura M."/>
            <person name="van Sinderen D."/>
        </authorList>
    </citation>
    <scope>NUCLEOTIDE SEQUENCE [LARGE SCALE GENOMIC DNA]</scope>
</reference>
<dbReference type="EMBL" id="KY630187">
    <property type="protein sequence ID" value="AQW88923.1"/>
    <property type="molecule type" value="Genomic_DNA"/>
</dbReference>
<proteinExistence type="predicted"/>
<organism evidence="1 2">
    <name type="scientific">Serratia phage BF</name>
    <dbReference type="NCBI Taxonomy" id="1962671"/>
    <lineage>
        <taxon>Viruses</taxon>
        <taxon>Duplodnaviria</taxon>
        <taxon>Heunggongvirae</taxon>
        <taxon>Uroviricota</taxon>
        <taxon>Caudoviricetes</taxon>
        <taxon>Eneladusvirus</taxon>
        <taxon>Eneladusvirus BF</taxon>
    </lineage>
</organism>
<name>A0A1S6UB13_9CAUD</name>
<evidence type="ECO:0000313" key="1">
    <source>
        <dbReference type="EMBL" id="AQW88923.1"/>
    </source>
</evidence>
<keyword evidence="2" id="KW-1185">Reference proteome</keyword>
<accession>A0A1S6UB13</accession>
<dbReference type="Proteomes" id="UP000221837">
    <property type="component" value="Genome"/>
</dbReference>
<dbReference type="OrthoDB" id="23795at10239"/>
<protein>
    <submittedName>
        <fullName evidence="1">Uncharacterized protein</fullName>
    </submittedName>
</protein>
<evidence type="ECO:0000313" key="2">
    <source>
        <dbReference type="Proteomes" id="UP000221837"/>
    </source>
</evidence>
<sequence>MRILMKSMVIMMTDAEFLKQAEEDLWTQVQNLRNRSNEALEEGATYRFVLCNAKISFINSLLRDIQFARSGHAPDIVVKSTIEAVKHVEENFKPFLGQCGTCN</sequence>